<organism evidence="1 2">
    <name type="scientific">Araneus ventricosus</name>
    <name type="common">Orbweaver spider</name>
    <name type="synonym">Epeira ventricosa</name>
    <dbReference type="NCBI Taxonomy" id="182803"/>
    <lineage>
        <taxon>Eukaryota</taxon>
        <taxon>Metazoa</taxon>
        <taxon>Ecdysozoa</taxon>
        <taxon>Arthropoda</taxon>
        <taxon>Chelicerata</taxon>
        <taxon>Arachnida</taxon>
        <taxon>Araneae</taxon>
        <taxon>Araneomorphae</taxon>
        <taxon>Entelegynae</taxon>
        <taxon>Araneoidea</taxon>
        <taxon>Araneidae</taxon>
        <taxon>Araneus</taxon>
    </lineage>
</organism>
<dbReference type="Proteomes" id="UP000499080">
    <property type="component" value="Unassembled WGS sequence"/>
</dbReference>
<comment type="caution">
    <text evidence="1">The sequence shown here is derived from an EMBL/GenBank/DDBJ whole genome shotgun (WGS) entry which is preliminary data.</text>
</comment>
<evidence type="ECO:0000313" key="2">
    <source>
        <dbReference type="Proteomes" id="UP000499080"/>
    </source>
</evidence>
<gene>
    <name evidence="1" type="ORF">AVEN_169112_1</name>
</gene>
<sequence length="76" mass="8261">SRLVDGLLFTAHYSVQSQVHSGGGESRRGGCILPSRLVDGHLFTTVYSGLRHKLEIYCRASSDTTRAILFIGLIGL</sequence>
<name>A0A4Y2MZT2_ARAVE</name>
<accession>A0A4Y2MZT2</accession>
<evidence type="ECO:0000313" key="1">
    <source>
        <dbReference type="EMBL" id="GBN32019.1"/>
    </source>
</evidence>
<keyword evidence="2" id="KW-1185">Reference proteome</keyword>
<feature type="non-terminal residue" evidence="1">
    <location>
        <position position="1"/>
    </location>
</feature>
<dbReference type="AlphaFoldDB" id="A0A4Y2MZT2"/>
<protein>
    <submittedName>
        <fullName evidence="1">Uncharacterized protein</fullName>
    </submittedName>
</protein>
<dbReference type="EMBL" id="BGPR01008172">
    <property type="protein sequence ID" value="GBN32019.1"/>
    <property type="molecule type" value="Genomic_DNA"/>
</dbReference>
<reference evidence="1 2" key="1">
    <citation type="journal article" date="2019" name="Sci. Rep.">
        <title>Orb-weaving spider Araneus ventricosus genome elucidates the spidroin gene catalogue.</title>
        <authorList>
            <person name="Kono N."/>
            <person name="Nakamura H."/>
            <person name="Ohtoshi R."/>
            <person name="Moran D.A.P."/>
            <person name="Shinohara A."/>
            <person name="Yoshida Y."/>
            <person name="Fujiwara M."/>
            <person name="Mori M."/>
            <person name="Tomita M."/>
            <person name="Arakawa K."/>
        </authorList>
    </citation>
    <scope>NUCLEOTIDE SEQUENCE [LARGE SCALE GENOMIC DNA]</scope>
</reference>
<proteinExistence type="predicted"/>